<comment type="caution">
    <text evidence="1">The sequence shown here is derived from an EMBL/GenBank/DDBJ whole genome shotgun (WGS) entry which is preliminary data.</text>
</comment>
<proteinExistence type="predicted"/>
<gene>
    <name evidence="1" type="ORF">CEPIT_LOCUS33723</name>
</gene>
<dbReference type="AlphaFoldDB" id="A0AAV0FGB8"/>
<evidence type="ECO:0000313" key="2">
    <source>
        <dbReference type="Proteomes" id="UP001152523"/>
    </source>
</evidence>
<sequence>MDARDEAPTPSPPLLQPTLAPSFVFSDTAVAANLLLPLSPVCKSTVTALEHRRSCHLRWSLSISAASAKLCRCLFWWSLTDLLRSADVYIPVVRFQILVARVAC</sequence>
<reference evidence="1" key="1">
    <citation type="submission" date="2022-07" db="EMBL/GenBank/DDBJ databases">
        <authorList>
            <person name="Macas J."/>
            <person name="Novak P."/>
            <person name="Neumann P."/>
        </authorList>
    </citation>
    <scope>NUCLEOTIDE SEQUENCE</scope>
</reference>
<dbReference type="Proteomes" id="UP001152523">
    <property type="component" value="Unassembled WGS sequence"/>
</dbReference>
<accession>A0AAV0FGB8</accession>
<evidence type="ECO:0000313" key="1">
    <source>
        <dbReference type="EMBL" id="CAH9134436.1"/>
    </source>
</evidence>
<keyword evidence="2" id="KW-1185">Reference proteome</keyword>
<dbReference type="EMBL" id="CAMAPF010000981">
    <property type="protein sequence ID" value="CAH9134436.1"/>
    <property type="molecule type" value="Genomic_DNA"/>
</dbReference>
<organism evidence="1 2">
    <name type="scientific">Cuscuta epithymum</name>
    <dbReference type="NCBI Taxonomy" id="186058"/>
    <lineage>
        <taxon>Eukaryota</taxon>
        <taxon>Viridiplantae</taxon>
        <taxon>Streptophyta</taxon>
        <taxon>Embryophyta</taxon>
        <taxon>Tracheophyta</taxon>
        <taxon>Spermatophyta</taxon>
        <taxon>Magnoliopsida</taxon>
        <taxon>eudicotyledons</taxon>
        <taxon>Gunneridae</taxon>
        <taxon>Pentapetalae</taxon>
        <taxon>asterids</taxon>
        <taxon>lamiids</taxon>
        <taxon>Solanales</taxon>
        <taxon>Convolvulaceae</taxon>
        <taxon>Cuscuteae</taxon>
        <taxon>Cuscuta</taxon>
        <taxon>Cuscuta subgen. Cuscuta</taxon>
    </lineage>
</organism>
<name>A0AAV0FGB8_9ASTE</name>
<protein>
    <submittedName>
        <fullName evidence="1">Uncharacterized protein</fullName>
    </submittedName>
</protein>